<evidence type="ECO:0000313" key="1">
    <source>
        <dbReference type="EMBL" id="SVD68785.1"/>
    </source>
</evidence>
<proteinExistence type="predicted"/>
<reference evidence="1" key="1">
    <citation type="submission" date="2018-05" db="EMBL/GenBank/DDBJ databases">
        <authorList>
            <person name="Lanie J.A."/>
            <person name="Ng W.-L."/>
            <person name="Kazmierczak K.M."/>
            <person name="Andrzejewski T.M."/>
            <person name="Davidsen T.M."/>
            <person name="Wayne K.J."/>
            <person name="Tettelin H."/>
            <person name="Glass J.I."/>
            <person name="Rusch D."/>
            <person name="Podicherti R."/>
            <person name="Tsui H.-C.T."/>
            <person name="Winkler M.E."/>
        </authorList>
    </citation>
    <scope>NUCLEOTIDE SEQUENCE</scope>
</reference>
<accession>A0A382XDV0</accession>
<dbReference type="EMBL" id="UINC01166689">
    <property type="protein sequence ID" value="SVD68785.1"/>
    <property type="molecule type" value="Genomic_DNA"/>
</dbReference>
<sequence length="28" mass="3527">MNKDDWKFYLEKNNSELLTGDRKKRIFH</sequence>
<name>A0A382XDV0_9ZZZZ</name>
<dbReference type="AlphaFoldDB" id="A0A382XDV0"/>
<feature type="non-terminal residue" evidence="1">
    <location>
        <position position="28"/>
    </location>
</feature>
<gene>
    <name evidence="1" type="ORF">METZ01_LOCUS421639</name>
</gene>
<protein>
    <submittedName>
        <fullName evidence="1">Uncharacterized protein</fullName>
    </submittedName>
</protein>
<organism evidence="1">
    <name type="scientific">marine metagenome</name>
    <dbReference type="NCBI Taxonomy" id="408172"/>
    <lineage>
        <taxon>unclassified sequences</taxon>
        <taxon>metagenomes</taxon>
        <taxon>ecological metagenomes</taxon>
    </lineage>
</organism>